<dbReference type="InterPro" id="IPR036047">
    <property type="entry name" value="F-box-like_dom_sf"/>
</dbReference>
<organism evidence="2 3">
    <name type="scientific">Tetragonisca angustula</name>
    <dbReference type="NCBI Taxonomy" id="166442"/>
    <lineage>
        <taxon>Eukaryota</taxon>
        <taxon>Metazoa</taxon>
        <taxon>Ecdysozoa</taxon>
        <taxon>Arthropoda</taxon>
        <taxon>Hexapoda</taxon>
        <taxon>Insecta</taxon>
        <taxon>Pterygota</taxon>
        <taxon>Neoptera</taxon>
        <taxon>Endopterygota</taxon>
        <taxon>Hymenoptera</taxon>
        <taxon>Apocrita</taxon>
        <taxon>Aculeata</taxon>
        <taxon>Apoidea</taxon>
        <taxon>Anthophila</taxon>
        <taxon>Apidae</taxon>
        <taxon>Tetragonisca</taxon>
    </lineage>
</organism>
<evidence type="ECO:0000313" key="2">
    <source>
        <dbReference type="EMBL" id="KAK9299478.1"/>
    </source>
</evidence>
<dbReference type="EMBL" id="JAWNGG020000148">
    <property type="protein sequence ID" value="KAK9299478.1"/>
    <property type="molecule type" value="Genomic_DNA"/>
</dbReference>
<evidence type="ECO:0000259" key="1">
    <source>
        <dbReference type="PROSITE" id="PS50181"/>
    </source>
</evidence>
<dbReference type="SUPFAM" id="SSF81383">
    <property type="entry name" value="F-box domain"/>
    <property type="match status" value="1"/>
</dbReference>
<dbReference type="Proteomes" id="UP001432146">
    <property type="component" value="Unassembled WGS sequence"/>
</dbReference>
<feature type="domain" description="F-box" evidence="1">
    <location>
        <begin position="36"/>
        <end position="89"/>
    </location>
</feature>
<name>A0AAW0ZPF7_9HYME</name>
<evidence type="ECO:0000313" key="3">
    <source>
        <dbReference type="Proteomes" id="UP001432146"/>
    </source>
</evidence>
<dbReference type="AlphaFoldDB" id="A0AAW0ZPF7"/>
<reference evidence="2 3" key="1">
    <citation type="submission" date="2024-05" db="EMBL/GenBank/DDBJ databases">
        <title>The nuclear and mitochondrial genome assemblies of Tetragonisca angustula (Apidae: Meliponini), a tiny yet remarkable pollinator in the Neotropics.</title>
        <authorList>
            <person name="Ferrari R."/>
            <person name="Ricardo P.C."/>
            <person name="Dias F.C."/>
            <person name="Araujo N.S."/>
            <person name="Soares D.O."/>
            <person name="Zhou Q.-S."/>
            <person name="Zhu C.-D."/>
            <person name="Coutinho L."/>
            <person name="Airas M.C."/>
            <person name="Batista T.M."/>
        </authorList>
    </citation>
    <scope>NUCLEOTIDE SEQUENCE [LARGE SCALE GENOMIC DNA]</scope>
    <source>
        <strain evidence="2">ASF017062</strain>
        <tissue evidence="2">Abdomen</tissue>
    </source>
</reference>
<protein>
    <recommendedName>
        <fullName evidence="1">F-box domain-containing protein</fullName>
    </recommendedName>
</protein>
<comment type="caution">
    <text evidence="2">The sequence shown here is derived from an EMBL/GenBank/DDBJ whole genome shotgun (WGS) entry which is preliminary data.</text>
</comment>
<proteinExistence type="predicted"/>
<keyword evidence="3" id="KW-1185">Reference proteome</keyword>
<gene>
    <name evidence="2" type="ORF">QLX08_007499</name>
</gene>
<dbReference type="PROSITE" id="PS50181">
    <property type="entry name" value="FBOX"/>
    <property type="match status" value="1"/>
</dbReference>
<sequence>MNVNKRPKIPITRCDQYQELEKDPDKTPLTERSCHGYALDTLPPEVLEMIFRLLPLHDVATSVRLVSRHCSMVAAAVLNGAFLTAYTKLESITKRNESVMKSAKTDTELLACSKALNALELIKAQYKMLRAVTWRYTHPPTKQQKFPRLCFYAGSLLDNLNELLGRISKYHPSIVGPRAPESSVSPFIAICKRFMNFFEKISERRVNSRSALISGCKIVDVLDCLVEGRQVLFFKVSTNKRNTGRIVSMKLRYTMKRAWFTCLDVFRKIDENSWRDEQRFMYLRLRRLVGSVNEHLFENLHYEHQLLLQIPLTLPLRPPPASTYSGYGEYGGRFFYYGNMNKYAYETKFVHTVNTANLTVETEQQVQRPPSFDLVIEIELKCTPDLAPLAARSILKSDEFKTHEMRTCRSQQLHLRMSVVCPASLANRLPGNFVWELRTPRRIFTVEDL</sequence>
<accession>A0AAW0ZPF7</accession>
<dbReference type="InterPro" id="IPR001810">
    <property type="entry name" value="F-box_dom"/>
</dbReference>